<evidence type="ECO:0000313" key="2">
    <source>
        <dbReference type="Proteomes" id="UP000789920"/>
    </source>
</evidence>
<dbReference type="Proteomes" id="UP000789920">
    <property type="component" value="Unassembled WGS sequence"/>
</dbReference>
<organism evidence="1 2">
    <name type="scientific">Racocetra persica</name>
    <dbReference type="NCBI Taxonomy" id="160502"/>
    <lineage>
        <taxon>Eukaryota</taxon>
        <taxon>Fungi</taxon>
        <taxon>Fungi incertae sedis</taxon>
        <taxon>Mucoromycota</taxon>
        <taxon>Glomeromycotina</taxon>
        <taxon>Glomeromycetes</taxon>
        <taxon>Diversisporales</taxon>
        <taxon>Gigasporaceae</taxon>
        <taxon>Racocetra</taxon>
    </lineage>
</organism>
<feature type="non-terminal residue" evidence="1">
    <location>
        <position position="124"/>
    </location>
</feature>
<dbReference type="EMBL" id="CAJVQC010099290">
    <property type="protein sequence ID" value="CAG8830514.1"/>
    <property type="molecule type" value="Genomic_DNA"/>
</dbReference>
<keyword evidence="2" id="KW-1185">Reference proteome</keyword>
<comment type="caution">
    <text evidence="1">The sequence shown here is derived from an EMBL/GenBank/DDBJ whole genome shotgun (WGS) entry which is preliminary data.</text>
</comment>
<gene>
    <name evidence="1" type="ORF">RPERSI_LOCUS27834</name>
</gene>
<name>A0ACA9SAI7_9GLOM</name>
<evidence type="ECO:0000313" key="1">
    <source>
        <dbReference type="EMBL" id="CAG8830514.1"/>
    </source>
</evidence>
<reference evidence="1" key="1">
    <citation type="submission" date="2021-06" db="EMBL/GenBank/DDBJ databases">
        <authorList>
            <person name="Kallberg Y."/>
            <person name="Tangrot J."/>
            <person name="Rosling A."/>
        </authorList>
    </citation>
    <scope>NUCLEOTIDE SEQUENCE</scope>
    <source>
        <strain evidence="1">MA461A</strain>
    </source>
</reference>
<proteinExistence type="predicted"/>
<protein>
    <submittedName>
        <fullName evidence="1">33779_t:CDS:1</fullName>
    </submittedName>
</protein>
<accession>A0ACA9SAI7</accession>
<sequence>MTIDSQGSSRQLPSYPSNNITYSISQTVSTAPPFYILPKLTDLLNVYDAYSEWYHGHDGSPSIISLIESYGHEWEHQNLERLEQRRFLINEIKYREKQLDGNIQEVLKQLENLRDGMSMENLVE</sequence>